<proteinExistence type="predicted"/>
<gene>
    <name evidence="2" type="ORF">FDP41_000732</name>
</gene>
<evidence type="ECO:0000313" key="3">
    <source>
        <dbReference type="Proteomes" id="UP000444721"/>
    </source>
</evidence>
<dbReference type="AlphaFoldDB" id="A0A6A5C353"/>
<dbReference type="OrthoDB" id="10337670at2759"/>
<dbReference type="OMA" id="PSHRFID"/>
<comment type="caution">
    <text evidence="2">The sequence shown here is derived from an EMBL/GenBank/DDBJ whole genome shotgun (WGS) entry which is preliminary data.</text>
</comment>
<feature type="transmembrane region" description="Helical" evidence="1">
    <location>
        <begin position="425"/>
        <end position="442"/>
    </location>
</feature>
<dbReference type="GeneID" id="68107950"/>
<dbReference type="RefSeq" id="XP_044569546.1">
    <property type="nucleotide sequence ID" value="XM_044711052.1"/>
</dbReference>
<organism evidence="2 3">
    <name type="scientific">Naegleria fowleri</name>
    <name type="common">Brain eating amoeba</name>
    <dbReference type="NCBI Taxonomy" id="5763"/>
    <lineage>
        <taxon>Eukaryota</taxon>
        <taxon>Discoba</taxon>
        <taxon>Heterolobosea</taxon>
        <taxon>Tetramitia</taxon>
        <taxon>Eutetramitia</taxon>
        <taxon>Vahlkampfiidae</taxon>
        <taxon>Naegleria</taxon>
    </lineage>
</organism>
<dbReference type="Proteomes" id="UP000444721">
    <property type="component" value="Unassembled WGS sequence"/>
</dbReference>
<dbReference type="VEuPathDB" id="AmoebaDB:NF0107660"/>
<reference evidence="2 3" key="1">
    <citation type="journal article" date="2019" name="Sci. Rep.">
        <title>Nanopore sequencing improves the draft genome of the human pathogenic amoeba Naegleria fowleri.</title>
        <authorList>
            <person name="Liechti N."/>
            <person name="Schurch N."/>
            <person name="Bruggmann R."/>
            <person name="Wittwer M."/>
        </authorList>
    </citation>
    <scope>NUCLEOTIDE SEQUENCE [LARGE SCALE GENOMIC DNA]</scope>
    <source>
        <strain evidence="2 3">ATCC 30894</strain>
    </source>
</reference>
<dbReference type="VEuPathDB" id="AmoebaDB:NfTy_031480"/>
<dbReference type="EMBL" id="VFQX01000002">
    <property type="protein sequence ID" value="KAF0984833.1"/>
    <property type="molecule type" value="Genomic_DNA"/>
</dbReference>
<keyword evidence="1" id="KW-0472">Membrane</keyword>
<protein>
    <submittedName>
        <fullName evidence="2">Uncharacterized protein</fullName>
    </submittedName>
</protein>
<dbReference type="VEuPathDB" id="AmoebaDB:FDP41_000732"/>
<keyword evidence="1" id="KW-0812">Transmembrane</keyword>
<keyword evidence="3" id="KW-1185">Reference proteome</keyword>
<name>A0A6A5C353_NAEFO</name>
<keyword evidence="1" id="KW-1133">Transmembrane helix</keyword>
<evidence type="ECO:0000313" key="2">
    <source>
        <dbReference type="EMBL" id="KAF0984833.1"/>
    </source>
</evidence>
<sequence>MQSFLTSSSRKYFHQSLKCLSFSPYTNDKDSQTPTLLEAELSSLYPKIKTTQSFSVMYSSQVFSDLALSDPLYYKIKLILNHSLFLGVDKPSRRFLHEELKQNGPEIALKVPLPSIMDLVGFTEQELFAVDNKLEIYQQKPVSSPSSKPSLESLHDHCSALCKKIYYLLKIDDERKADIYFRRLYIKLKELGFETLEAQQEHPTVCYLYNKRNLIDAEKEFLKCNGELMKLQETMSPTEFQNNREINRKKVLDASKVELYAKYLIGDLQFRKALYMLGLAADVAELNIEKYSKHFNETELEMLKMDRERRYYQLAQLYTYIATLTREYSNLTKYYNGSDQVASYTLENTKTLHTFLLQSFSIQVKKDRQLKPAFRQTANFYSFMAGKNLRELKQKCPSIEKKYPLIKLFHQQYMRSMLPSRIRKLLIVLGICLLLFAIKKLWDIRQQRKQEELEFNNQKKAYTSEEPNRHKLVDDDF</sequence>
<accession>A0A6A5C353</accession>
<evidence type="ECO:0000256" key="1">
    <source>
        <dbReference type="SAM" id="Phobius"/>
    </source>
</evidence>